<feature type="region of interest" description="Disordered" evidence="7">
    <location>
        <begin position="1"/>
        <end position="32"/>
    </location>
</feature>
<protein>
    <recommendedName>
        <fullName evidence="6">Mutator family transposase</fullName>
    </recommendedName>
</protein>
<feature type="compositionally biased region" description="Polar residues" evidence="7">
    <location>
        <begin position="308"/>
        <end position="327"/>
    </location>
</feature>
<keyword evidence="3 6" id="KW-0815">Transposition</keyword>
<evidence type="ECO:0000256" key="1">
    <source>
        <dbReference type="ARBA" id="ARBA00002190"/>
    </source>
</evidence>
<dbReference type="PANTHER" id="PTHR33217:SF5">
    <property type="entry name" value="MUTATOR FAMILY TRANSPOSASE"/>
    <property type="match status" value="1"/>
</dbReference>
<comment type="similarity">
    <text evidence="2 6">Belongs to the transposase mutator family.</text>
</comment>
<dbReference type="NCBIfam" id="NF033543">
    <property type="entry name" value="transpos_IS256"/>
    <property type="match status" value="1"/>
</dbReference>
<dbReference type="AlphaFoldDB" id="A0A375HEI3"/>
<dbReference type="PANTHER" id="PTHR33217">
    <property type="entry name" value="TRANSPOSASE FOR INSERTION SEQUENCE ELEMENT IS1081"/>
    <property type="match status" value="1"/>
</dbReference>
<feature type="region of interest" description="Disordered" evidence="7">
    <location>
        <begin position="296"/>
        <end position="338"/>
    </location>
</feature>
<evidence type="ECO:0000256" key="3">
    <source>
        <dbReference type="ARBA" id="ARBA00022578"/>
    </source>
</evidence>
<keyword evidence="5 6" id="KW-0233">DNA recombination</keyword>
<evidence type="ECO:0000313" key="8">
    <source>
        <dbReference type="EMBL" id="SPD48799.1"/>
    </source>
</evidence>
<geneLocation type="plasmid" evidence="8">
    <name>I</name>
</geneLocation>
<name>A0A375HEI3_9BURK</name>
<dbReference type="EMBL" id="LT984809">
    <property type="protein sequence ID" value="SPD48799.1"/>
    <property type="molecule type" value="Genomic_DNA"/>
</dbReference>
<gene>
    <name evidence="8" type="ORF">CBM2612_P0144</name>
</gene>
<dbReference type="GO" id="GO:0006313">
    <property type="term" value="P:DNA transposition"/>
    <property type="evidence" value="ECO:0007669"/>
    <property type="project" value="UniProtKB-UniRule"/>
</dbReference>
<keyword evidence="4 6" id="KW-0238">DNA-binding</keyword>
<evidence type="ECO:0000256" key="2">
    <source>
        <dbReference type="ARBA" id="ARBA00010961"/>
    </source>
</evidence>
<evidence type="ECO:0000256" key="5">
    <source>
        <dbReference type="ARBA" id="ARBA00023172"/>
    </source>
</evidence>
<keyword evidence="6" id="KW-0814">Transposable element</keyword>
<reference evidence="8" key="1">
    <citation type="submission" date="2018-01" db="EMBL/GenBank/DDBJ databases">
        <authorList>
            <person name="Gaut B.S."/>
            <person name="Morton B.R."/>
            <person name="Clegg M.T."/>
            <person name="Duvall M.R."/>
        </authorList>
    </citation>
    <scope>NUCLEOTIDE SEQUENCE</scope>
    <source>
        <strain evidence="8">Cupriavidus taiwanensis STM 8555</strain>
    </source>
</reference>
<keyword evidence="8" id="KW-0614">Plasmid</keyword>
<dbReference type="GO" id="GO:0004803">
    <property type="term" value="F:transposase activity"/>
    <property type="evidence" value="ECO:0007669"/>
    <property type="project" value="UniProtKB-UniRule"/>
</dbReference>
<dbReference type="Pfam" id="PF00872">
    <property type="entry name" value="Transposase_mut"/>
    <property type="match status" value="1"/>
</dbReference>
<feature type="compositionally biased region" description="Polar residues" evidence="7">
    <location>
        <begin position="387"/>
        <end position="404"/>
    </location>
</feature>
<evidence type="ECO:0000256" key="7">
    <source>
        <dbReference type="SAM" id="MobiDB-lite"/>
    </source>
</evidence>
<evidence type="ECO:0000256" key="4">
    <source>
        <dbReference type="ARBA" id="ARBA00023125"/>
    </source>
</evidence>
<dbReference type="InterPro" id="IPR001207">
    <property type="entry name" value="Transposase_mutator"/>
</dbReference>
<organism evidence="8">
    <name type="scientific">Cupriavidus taiwanensis</name>
    <dbReference type="NCBI Taxonomy" id="164546"/>
    <lineage>
        <taxon>Bacteria</taxon>
        <taxon>Pseudomonadati</taxon>
        <taxon>Pseudomonadota</taxon>
        <taxon>Betaproteobacteria</taxon>
        <taxon>Burkholderiales</taxon>
        <taxon>Burkholderiaceae</taxon>
        <taxon>Cupriavidus</taxon>
    </lineage>
</organism>
<feature type="region of interest" description="Disordered" evidence="7">
    <location>
        <begin position="374"/>
        <end position="407"/>
    </location>
</feature>
<feature type="compositionally biased region" description="Basic and acidic residues" evidence="7">
    <location>
        <begin position="14"/>
        <end position="23"/>
    </location>
</feature>
<comment type="function">
    <text evidence="1 6">Required for the transposition of the insertion element.</text>
</comment>
<sequence>MGAEMSMHLGYKPGEPKPAEESNARNGLTGKTVVTDRGPVRVELPRDRNDSFEPVLIPKHERRFTGFNERIIAMYARGLSVREVQAFLAESYGTEVSPDFIISPDFISSVTDEVMTEAIAWQSRPLEAMYPVVFFDALRVKIRTDGVVSNKAVYLALGIQADGQRDVLGLWVEQTEGAKFWLKVFNELKNRANQDILIAVVDGLKGLAEAVATAYRCLLRFDHLLQMLDAGIALQQQGLERFDVVRVRFRRRYASTPRAGTQNYNAEIGSAVRTGCRKSMPSSSIEICGWLGLTTPPTARDQTKRPRTSSGFISRHMSSPIHQSGLTRSPRRRWNTNTESLNGIRSSTVCTFAAKLLKPEHMSLRQQPATPAFQLEGPHHRAPPNRVGSTSCRTSGSGLPSNLTRTRRHSMTSLADSIGSGFRGDAFSMGRNSSSGSDAAACS</sequence>
<accession>A0A375HEI3</accession>
<proteinExistence type="inferred from homology"/>
<evidence type="ECO:0000256" key="6">
    <source>
        <dbReference type="RuleBase" id="RU365089"/>
    </source>
</evidence>
<dbReference type="GO" id="GO:0003677">
    <property type="term" value="F:DNA binding"/>
    <property type="evidence" value="ECO:0007669"/>
    <property type="project" value="UniProtKB-UniRule"/>
</dbReference>